<gene>
    <name evidence="11" type="ORF">BV494_05415</name>
</gene>
<dbReference type="NCBIfam" id="TIGR01843">
    <property type="entry name" value="type_I_hlyD"/>
    <property type="match status" value="1"/>
</dbReference>
<dbReference type="Proteomes" id="UP000239197">
    <property type="component" value="Chromosome"/>
</dbReference>
<dbReference type="GO" id="GO:0015031">
    <property type="term" value="P:protein transport"/>
    <property type="evidence" value="ECO:0007669"/>
    <property type="project" value="InterPro"/>
</dbReference>
<dbReference type="KEGG" id="rox:BV494_05415"/>
<name>A0A2L1UNI9_9GAMM</name>
<dbReference type="Pfam" id="PF26002">
    <property type="entry name" value="Beta-barrel_AprE"/>
    <property type="match status" value="1"/>
</dbReference>
<evidence type="ECO:0000313" key="12">
    <source>
        <dbReference type="Proteomes" id="UP000239197"/>
    </source>
</evidence>
<dbReference type="PANTHER" id="PTHR30386:SF26">
    <property type="entry name" value="TRANSPORT PROTEIN COMB"/>
    <property type="match status" value="1"/>
</dbReference>
<evidence type="ECO:0000256" key="4">
    <source>
        <dbReference type="ARBA" id="ARBA00022475"/>
    </source>
</evidence>
<evidence type="ECO:0000256" key="5">
    <source>
        <dbReference type="ARBA" id="ARBA00022519"/>
    </source>
</evidence>
<dbReference type="GO" id="GO:0005886">
    <property type="term" value="C:plasma membrane"/>
    <property type="evidence" value="ECO:0007669"/>
    <property type="project" value="UniProtKB-SubCell"/>
</dbReference>
<evidence type="ECO:0000259" key="10">
    <source>
        <dbReference type="Pfam" id="PF26002"/>
    </source>
</evidence>
<accession>A0A2L1UNI9</accession>
<dbReference type="Gene3D" id="2.40.30.170">
    <property type="match status" value="1"/>
</dbReference>
<evidence type="ECO:0000256" key="2">
    <source>
        <dbReference type="ARBA" id="ARBA00009477"/>
    </source>
</evidence>
<dbReference type="EMBL" id="CP019062">
    <property type="protein sequence ID" value="AVF34398.1"/>
    <property type="molecule type" value="Genomic_DNA"/>
</dbReference>
<sequence>MKKPKLTTRQRTEKSLPRSTILVWSVSLMLLCFFLWANFYTLDEVTTGTGKVIPSSHEQIVQSLEGGIVHAIDVQEGEVVERGQRLAQLDRTKTESGVQESVARLHAALATAARLTAQINNTPLTFPAELDDEPELVKSETELYNSSRNSLEKQLSGLKQGVALIRRELSMTTPLVKQGAASDVEVLRLQRQINEMESKATDLETQYNVRAGEELAKANAEIEAQRSVILGRKDSLNRLEFFSPVKGIVKNIDVNTVGGVIPPNGKLMTLVPIDDQMLVEAQISPRDVAFIHPGQKAKVKITAYDYSIYGSFDGEVTTISPDTIQDEVRRDVYYYRVNIKTHANYLENKHKEKFYIFPGMIATVDIKTGNKSILDYLLKPLNKMNEAMRER</sequence>
<feature type="transmembrane region" description="Helical" evidence="9">
    <location>
        <begin position="21"/>
        <end position="39"/>
    </location>
</feature>
<keyword evidence="4 9" id="KW-1003">Cell membrane</keyword>
<comment type="similarity">
    <text evidence="2 9">Belongs to the membrane fusion protein (MFP) (TC 8.A.1) family.</text>
</comment>
<keyword evidence="5 9" id="KW-0997">Cell inner membrane</keyword>
<dbReference type="PANTHER" id="PTHR30386">
    <property type="entry name" value="MEMBRANE FUSION SUBUNIT OF EMRAB-TOLC MULTIDRUG EFFLUX PUMP"/>
    <property type="match status" value="1"/>
</dbReference>
<dbReference type="PRINTS" id="PR01490">
    <property type="entry name" value="RTXTOXIND"/>
</dbReference>
<evidence type="ECO:0000256" key="9">
    <source>
        <dbReference type="RuleBase" id="RU365093"/>
    </source>
</evidence>
<evidence type="ECO:0000256" key="8">
    <source>
        <dbReference type="ARBA" id="ARBA00023136"/>
    </source>
</evidence>
<dbReference type="AlphaFoldDB" id="A0A2L1UNI9"/>
<keyword evidence="6 9" id="KW-0812">Transmembrane</keyword>
<evidence type="ECO:0000256" key="1">
    <source>
        <dbReference type="ARBA" id="ARBA00004377"/>
    </source>
</evidence>
<dbReference type="InterPro" id="IPR058982">
    <property type="entry name" value="Beta-barrel_AprE"/>
</dbReference>
<dbReference type="InterPro" id="IPR050739">
    <property type="entry name" value="MFP"/>
</dbReference>
<dbReference type="Gene3D" id="2.40.50.100">
    <property type="match status" value="1"/>
</dbReference>
<protein>
    <recommendedName>
        <fullName evidence="9">Membrane fusion protein (MFP) family protein</fullName>
    </recommendedName>
</protein>
<keyword evidence="7 9" id="KW-1133">Transmembrane helix</keyword>
<proteinExistence type="inferred from homology"/>
<dbReference type="OrthoDB" id="9775513at2"/>
<reference evidence="12" key="1">
    <citation type="submission" date="2017-01" db="EMBL/GenBank/DDBJ databases">
        <title>Genome sequence of Rouxiella sp. ERMR1:05.</title>
        <authorList>
            <person name="Kumar R."/>
            <person name="Singh D."/>
            <person name="Kumar S."/>
        </authorList>
    </citation>
    <scope>NUCLEOTIDE SEQUENCE [LARGE SCALE GENOMIC DNA]</scope>
    <source>
        <strain evidence="12">ERMR1:05</strain>
    </source>
</reference>
<keyword evidence="8 9" id="KW-0472">Membrane</keyword>
<keyword evidence="12" id="KW-1185">Reference proteome</keyword>
<comment type="subcellular location">
    <subcellularLocation>
        <location evidence="1 9">Cell inner membrane</location>
        <topology evidence="1 9">Single-pass membrane protein</topology>
    </subcellularLocation>
</comment>
<keyword evidence="3 9" id="KW-0813">Transport</keyword>
<organism evidence="11 12">
    <name type="scientific">Rahnella sikkimica</name>
    <dbReference type="NCBI Taxonomy" id="1805933"/>
    <lineage>
        <taxon>Bacteria</taxon>
        <taxon>Pseudomonadati</taxon>
        <taxon>Pseudomonadota</taxon>
        <taxon>Gammaproteobacteria</taxon>
        <taxon>Enterobacterales</taxon>
        <taxon>Yersiniaceae</taxon>
        <taxon>Rahnella</taxon>
    </lineage>
</organism>
<dbReference type="SUPFAM" id="SSF111369">
    <property type="entry name" value="HlyD-like secretion proteins"/>
    <property type="match status" value="1"/>
</dbReference>
<dbReference type="RefSeq" id="WP_104921928.1">
    <property type="nucleotide sequence ID" value="NZ_CP019062.1"/>
</dbReference>
<evidence type="ECO:0000256" key="6">
    <source>
        <dbReference type="ARBA" id="ARBA00022692"/>
    </source>
</evidence>
<evidence type="ECO:0000256" key="3">
    <source>
        <dbReference type="ARBA" id="ARBA00022448"/>
    </source>
</evidence>
<evidence type="ECO:0000256" key="7">
    <source>
        <dbReference type="ARBA" id="ARBA00022989"/>
    </source>
</evidence>
<dbReference type="InterPro" id="IPR010129">
    <property type="entry name" value="T1SS_HlyD"/>
</dbReference>
<evidence type="ECO:0000313" key="11">
    <source>
        <dbReference type="EMBL" id="AVF34398.1"/>
    </source>
</evidence>
<feature type="domain" description="AprE-like beta-barrel" evidence="10">
    <location>
        <begin position="277"/>
        <end position="369"/>
    </location>
</feature>